<comment type="caution">
    <text evidence="2">The sequence shown here is derived from an EMBL/GenBank/DDBJ whole genome shotgun (WGS) entry which is preliminary data.</text>
</comment>
<evidence type="ECO:0000313" key="2">
    <source>
        <dbReference type="EMBL" id="EFA44971.1"/>
    </source>
</evidence>
<feature type="transmembrane region" description="Helical" evidence="1">
    <location>
        <begin position="20"/>
        <end position="40"/>
    </location>
</feature>
<reference evidence="2 3" key="1">
    <citation type="submission" date="2009-10" db="EMBL/GenBank/DDBJ databases">
        <authorList>
            <person name="Qin X."/>
            <person name="Bachman B."/>
            <person name="Battles P."/>
            <person name="Bell A."/>
            <person name="Bess C."/>
            <person name="Bickham C."/>
            <person name="Chaboub L."/>
            <person name="Chen D."/>
            <person name="Coyle M."/>
            <person name="Deiros D.R."/>
            <person name="Dinh H."/>
            <person name="Forbes L."/>
            <person name="Fowler G."/>
            <person name="Francisco L."/>
            <person name="Fu Q."/>
            <person name="Gubbala S."/>
            <person name="Hale W."/>
            <person name="Han Y."/>
            <person name="Hemphill L."/>
            <person name="Highlander S.K."/>
            <person name="Hirani K."/>
            <person name="Hogues M."/>
            <person name="Jackson L."/>
            <person name="Jakkamsetti A."/>
            <person name="Javaid M."/>
            <person name="Jiang H."/>
            <person name="Korchina V."/>
            <person name="Kovar C."/>
            <person name="Lara F."/>
            <person name="Lee S."/>
            <person name="Mata R."/>
            <person name="Mathew T."/>
            <person name="Moen C."/>
            <person name="Morales K."/>
            <person name="Munidasa M."/>
            <person name="Nazareth L."/>
            <person name="Ngo R."/>
            <person name="Nguyen L."/>
            <person name="Okwuonu G."/>
            <person name="Ongeri F."/>
            <person name="Patil S."/>
            <person name="Petrosino J."/>
            <person name="Pham C."/>
            <person name="Pham P."/>
            <person name="Pu L.-L."/>
            <person name="Puazo M."/>
            <person name="Raj R."/>
            <person name="Reid J."/>
            <person name="Rouhana J."/>
            <person name="Saada N."/>
            <person name="Shang Y."/>
            <person name="Simmons D."/>
            <person name="Thornton R."/>
            <person name="Warren J."/>
            <person name="Weissenberger G."/>
            <person name="Zhang J."/>
            <person name="Zhang L."/>
            <person name="Zhou C."/>
            <person name="Zhu D."/>
            <person name="Muzny D."/>
            <person name="Worley K."/>
            <person name="Gibbs R."/>
        </authorList>
    </citation>
    <scope>NUCLEOTIDE SEQUENCE [LARGE SCALE GENOMIC DNA]</scope>
    <source>
        <strain evidence="2 3">DSM 17361</strain>
    </source>
</reference>
<protein>
    <recommendedName>
        <fullName evidence="4">AbgT transporter family protein</fullName>
    </recommendedName>
</protein>
<feature type="transmembrane region" description="Helical" evidence="1">
    <location>
        <begin position="74"/>
        <end position="96"/>
    </location>
</feature>
<evidence type="ECO:0000313" key="3">
    <source>
        <dbReference type="Proteomes" id="UP000003160"/>
    </source>
</evidence>
<dbReference type="HOGENOM" id="CLU_106177_0_0_10"/>
<evidence type="ECO:0008006" key="4">
    <source>
        <dbReference type="Google" id="ProtNLM"/>
    </source>
</evidence>
<dbReference type="Proteomes" id="UP000003160">
    <property type="component" value="Unassembled WGS sequence"/>
</dbReference>
<feature type="transmembrane region" description="Helical" evidence="1">
    <location>
        <begin position="117"/>
        <end position="140"/>
    </location>
</feature>
<keyword evidence="1" id="KW-0472">Membrane</keyword>
<dbReference type="AlphaFoldDB" id="D1PUG3"/>
<gene>
    <name evidence="2" type="ORF">HMPREF0645_0598</name>
</gene>
<name>D1PUG3_9BACT</name>
<accession>D1PUG3</accession>
<organism evidence="2 3">
    <name type="scientific">Hallella bergensis DSM 17361</name>
    <dbReference type="NCBI Taxonomy" id="585502"/>
    <lineage>
        <taxon>Bacteria</taxon>
        <taxon>Pseudomonadati</taxon>
        <taxon>Bacteroidota</taxon>
        <taxon>Bacteroidia</taxon>
        <taxon>Bacteroidales</taxon>
        <taxon>Prevotellaceae</taxon>
        <taxon>Hallella</taxon>
    </lineage>
</organism>
<dbReference type="OrthoDB" id="1111220at2"/>
<sequence length="217" mass="23946">MKDHHKNPPSQGVFLRIWIYRATLLFAIAQIILFLASWLLTAAMPDIALRSLLSAKGIRWFFGNFANNLASPTLVYLIVVVIAGGCVVASGLWDALRKVATGKRAMLTFRQIFALRGALLMFVAEVAVVLLLTLLPHAILLSVTGELFPSSFSVSIIPILAFMGVSVSVFYGLTSRKLHSVYQVGQAMSCGGHWLMPLLLLYIFASVFTHSFYWLVL</sequence>
<keyword evidence="1" id="KW-0812">Transmembrane</keyword>
<keyword evidence="3" id="KW-1185">Reference proteome</keyword>
<dbReference type="eggNOG" id="COG2978">
    <property type="taxonomic scope" value="Bacteria"/>
</dbReference>
<proteinExistence type="predicted"/>
<dbReference type="RefSeq" id="WP_007172712.1">
    <property type="nucleotide sequence ID" value="NZ_GG704780.1"/>
</dbReference>
<feature type="transmembrane region" description="Helical" evidence="1">
    <location>
        <begin position="194"/>
        <end position="216"/>
    </location>
</feature>
<evidence type="ECO:0000256" key="1">
    <source>
        <dbReference type="SAM" id="Phobius"/>
    </source>
</evidence>
<keyword evidence="1" id="KW-1133">Transmembrane helix</keyword>
<dbReference type="EMBL" id="ACKS01000029">
    <property type="protein sequence ID" value="EFA44971.1"/>
    <property type="molecule type" value="Genomic_DNA"/>
</dbReference>
<feature type="transmembrane region" description="Helical" evidence="1">
    <location>
        <begin position="152"/>
        <end position="173"/>
    </location>
</feature>